<evidence type="ECO:0000256" key="3">
    <source>
        <dbReference type="ARBA" id="ARBA00022989"/>
    </source>
</evidence>
<feature type="transmembrane region" description="Helical" evidence="6">
    <location>
        <begin position="419"/>
        <end position="444"/>
    </location>
</feature>
<proteinExistence type="predicted"/>
<dbReference type="SUPFAM" id="SSF50630">
    <property type="entry name" value="Acid proteases"/>
    <property type="match status" value="1"/>
</dbReference>
<name>A0AAV9VBR9_9PEZI</name>
<keyword evidence="2 6" id="KW-0812">Transmembrane</keyword>
<dbReference type="EMBL" id="JAVHNQ010000001">
    <property type="protein sequence ID" value="KAK6359008.1"/>
    <property type="molecule type" value="Genomic_DNA"/>
</dbReference>
<feature type="region of interest" description="Disordered" evidence="5">
    <location>
        <begin position="481"/>
        <end position="649"/>
    </location>
</feature>
<sequence length="649" mass="68979">MRRRTLLATIVGAFLLPFASAEFPGKDRPNGAGSGGLRESVNTDVTDTDPAPPAPTAQAATAQCSGGVKLIGLSRDGPYLPVTIDKQTYNLAIALDVEETFIFSTNFCQISRNSSGCFPDVAPGEGDFESETISTGAYRYDFKLLELSRSVVIGTPDSNVVFDKFDIGLVVGLGEDMTNAPNLVQLIDRGIHGIIGLKNSSELIERLSEECNQPPGFGIHLQANSFLAFGGLDISGSNIGSYNSSNIIQKQFSYDGVVFSATDNQVDGPFSRKLVFDSTLPFNAIPTDMLTHWKGVPPAALVNVTIGSVTFSAPWSALTSSLQPSGDESTIVLGAPFYQYVYIASIPGYSDQALLYTPDDGTPRTQFETFEAIVAGTSTKTGAEATSAPKPSSSSNFNANDGTTNSAPPQQSNKSGTNVGAIVGGVIGGLIFLILIIAGACFFVRRRRQQKPYQTRGMVKEYGGPEFDPVVDSPDTGIFPHFNKEAGYASLPKPPPAPAPQVTPIGIGPAYESQTEYTPTLHPYHDESPARSLSTTPSQSQVSTVSLPPQRSPSDRRVSAAPSLSISIEPPSPLSRNVSGASRRGYPSISQMHDRSMPHSMPEEDDDDYDMVSMASGPTYDPIQPSGPAASSAPRLPFARHEGDRSQGL</sequence>
<evidence type="ECO:0008006" key="10">
    <source>
        <dbReference type="Google" id="ProtNLM"/>
    </source>
</evidence>
<dbReference type="InterPro" id="IPR051694">
    <property type="entry name" value="Immunoregulatory_rcpt-like"/>
</dbReference>
<organism evidence="8 9">
    <name type="scientific">Orbilia brochopaga</name>
    <dbReference type="NCBI Taxonomy" id="3140254"/>
    <lineage>
        <taxon>Eukaryota</taxon>
        <taxon>Fungi</taxon>
        <taxon>Dikarya</taxon>
        <taxon>Ascomycota</taxon>
        <taxon>Pezizomycotina</taxon>
        <taxon>Orbiliomycetes</taxon>
        <taxon>Orbiliales</taxon>
        <taxon>Orbiliaceae</taxon>
        <taxon>Orbilia</taxon>
    </lineage>
</organism>
<evidence type="ECO:0000256" key="5">
    <source>
        <dbReference type="SAM" id="MobiDB-lite"/>
    </source>
</evidence>
<dbReference type="GO" id="GO:0071944">
    <property type="term" value="C:cell periphery"/>
    <property type="evidence" value="ECO:0007669"/>
    <property type="project" value="UniProtKB-ARBA"/>
</dbReference>
<dbReference type="GO" id="GO:0016020">
    <property type="term" value="C:membrane"/>
    <property type="evidence" value="ECO:0007669"/>
    <property type="project" value="UniProtKB-SubCell"/>
</dbReference>
<dbReference type="InterPro" id="IPR021109">
    <property type="entry name" value="Peptidase_aspartic_dom_sf"/>
</dbReference>
<evidence type="ECO:0000313" key="9">
    <source>
        <dbReference type="Proteomes" id="UP001375240"/>
    </source>
</evidence>
<accession>A0AAV9VBR9</accession>
<feature type="signal peptide" evidence="7">
    <location>
        <begin position="1"/>
        <end position="21"/>
    </location>
</feature>
<feature type="chain" id="PRO_5044024260" description="Peptidase A1 domain-containing protein" evidence="7">
    <location>
        <begin position="22"/>
        <end position="649"/>
    </location>
</feature>
<feature type="compositionally biased region" description="Polar residues" evidence="5">
    <location>
        <begin position="389"/>
        <end position="414"/>
    </location>
</feature>
<dbReference type="AlphaFoldDB" id="A0AAV9VBR9"/>
<evidence type="ECO:0000256" key="1">
    <source>
        <dbReference type="ARBA" id="ARBA00004167"/>
    </source>
</evidence>
<evidence type="ECO:0000313" key="8">
    <source>
        <dbReference type="EMBL" id="KAK6359008.1"/>
    </source>
</evidence>
<evidence type="ECO:0000256" key="7">
    <source>
        <dbReference type="SAM" id="SignalP"/>
    </source>
</evidence>
<feature type="compositionally biased region" description="Low complexity" evidence="5">
    <location>
        <begin position="559"/>
        <end position="569"/>
    </location>
</feature>
<keyword evidence="9" id="KW-1185">Reference proteome</keyword>
<keyword evidence="7" id="KW-0732">Signal</keyword>
<reference evidence="8 9" key="1">
    <citation type="submission" date="2019-10" db="EMBL/GenBank/DDBJ databases">
        <authorList>
            <person name="Palmer J.M."/>
        </authorList>
    </citation>
    <scope>NUCLEOTIDE SEQUENCE [LARGE SCALE GENOMIC DNA]</scope>
    <source>
        <strain evidence="8 9">TWF696</strain>
    </source>
</reference>
<feature type="compositionally biased region" description="Basic and acidic residues" evidence="5">
    <location>
        <begin position="639"/>
        <end position="649"/>
    </location>
</feature>
<feature type="compositionally biased region" description="Low complexity" evidence="5">
    <location>
        <begin position="532"/>
        <end position="549"/>
    </location>
</feature>
<evidence type="ECO:0000256" key="6">
    <source>
        <dbReference type="SAM" id="Phobius"/>
    </source>
</evidence>
<dbReference type="PANTHER" id="PTHR15549">
    <property type="entry name" value="PAIRED IMMUNOGLOBULIN-LIKE TYPE 2 RECEPTOR"/>
    <property type="match status" value="1"/>
</dbReference>
<feature type="region of interest" description="Disordered" evidence="5">
    <location>
        <begin position="381"/>
        <end position="414"/>
    </location>
</feature>
<comment type="caution">
    <text evidence="8">The sequence shown here is derived from an EMBL/GenBank/DDBJ whole genome shotgun (WGS) entry which is preliminary data.</text>
</comment>
<dbReference type="Gene3D" id="1.20.5.510">
    <property type="entry name" value="Single helix bin"/>
    <property type="match status" value="1"/>
</dbReference>
<evidence type="ECO:0000256" key="4">
    <source>
        <dbReference type="ARBA" id="ARBA00023136"/>
    </source>
</evidence>
<dbReference type="Proteomes" id="UP001375240">
    <property type="component" value="Unassembled WGS sequence"/>
</dbReference>
<gene>
    <name evidence="8" type="ORF">TWF696_000180</name>
</gene>
<comment type="subcellular location">
    <subcellularLocation>
        <location evidence="1">Membrane</location>
        <topology evidence="1">Single-pass membrane protein</topology>
    </subcellularLocation>
</comment>
<protein>
    <recommendedName>
        <fullName evidence="10">Peptidase A1 domain-containing protein</fullName>
    </recommendedName>
</protein>
<keyword evidence="3 6" id="KW-1133">Transmembrane helix</keyword>
<evidence type="ECO:0000256" key="2">
    <source>
        <dbReference type="ARBA" id="ARBA00022692"/>
    </source>
</evidence>
<keyword evidence="4 6" id="KW-0472">Membrane</keyword>
<feature type="region of interest" description="Disordered" evidence="5">
    <location>
        <begin position="25"/>
        <end position="59"/>
    </location>
</feature>
<feature type="compositionally biased region" description="Pro residues" evidence="5">
    <location>
        <begin position="492"/>
        <end position="501"/>
    </location>
</feature>